<dbReference type="PRINTS" id="PR00035">
    <property type="entry name" value="HTHGNTR"/>
</dbReference>
<keyword evidence="1" id="KW-0805">Transcription regulation</keyword>
<evidence type="ECO:0000259" key="4">
    <source>
        <dbReference type="PROSITE" id="PS50949"/>
    </source>
</evidence>
<name>A0ABN1ZTY3_9ACTN</name>
<keyword evidence="2" id="KW-0238">DNA-binding</keyword>
<gene>
    <name evidence="5" type="ORF">GCM10009788_04460</name>
</gene>
<dbReference type="InterPro" id="IPR036388">
    <property type="entry name" value="WH-like_DNA-bd_sf"/>
</dbReference>
<dbReference type="Proteomes" id="UP001500842">
    <property type="component" value="Unassembled WGS sequence"/>
</dbReference>
<reference evidence="5 6" key="1">
    <citation type="journal article" date="2019" name="Int. J. Syst. Evol. Microbiol.">
        <title>The Global Catalogue of Microorganisms (GCM) 10K type strain sequencing project: providing services to taxonomists for standard genome sequencing and annotation.</title>
        <authorList>
            <consortium name="The Broad Institute Genomics Platform"/>
            <consortium name="The Broad Institute Genome Sequencing Center for Infectious Disease"/>
            <person name="Wu L."/>
            <person name="Ma J."/>
        </authorList>
    </citation>
    <scope>NUCLEOTIDE SEQUENCE [LARGE SCALE GENOMIC DNA]</scope>
    <source>
        <strain evidence="5 6">JCM 14942</strain>
    </source>
</reference>
<dbReference type="InterPro" id="IPR050679">
    <property type="entry name" value="Bact_HTH_transcr_reg"/>
</dbReference>
<dbReference type="SMART" id="SM00866">
    <property type="entry name" value="UTRA"/>
    <property type="match status" value="1"/>
</dbReference>
<dbReference type="EMBL" id="BAAAOR010000004">
    <property type="protein sequence ID" value="GAA1504245.1"/>
    <property type="molecule type" value="Genomic_DNA"/>
</dbReference>
<evidence type="ECO:0000256" key="2">
    <source>
        <dbReference type="ARBA" id="ARBA00023125"/>
    </source>
</evidence>
<evidence type="ECO:0000256" key="3">
    <source>
        <dbReference type="ARBA" id="ARBA00023163"/>
    </source>
</evidence>
<proteinExistence type="predicted"/>
<protein>
    <submittedName>
        <fullName evidence="5">GntR family transcriptional regulator</fullName>
    </submittedName>
</protein>
<feature type="domain" description="HTH gntR-type" evidence="4">
    <location>
        <begin position="1"/>
        <end position="65"/>
    </location>
</feature>
<dbReference type="Pfam" id="PF00392">
    <property type="entry name" value="GntR"/>
    <property type="match status" value="1"/>
</dbReference>
<accession>A0ABN1ZTY3</accession>
<dbReference type="PANTHER" id="PTHR44846:SF17">
    <property type="entry name" value="GNTR-FAMILY TRANSCRIPTIONAL REGULATOR"/>
    <property type="match status" value="1"/>
</dbReference>
<dbReference type="Pfam" id="PF07702">
    <property type="entry name" value="UTRA"/>
    <property type="match status" value="1"/>
</dbReference>
<dbReference type="PANTHER" id="PTHR44846">
    <property type="entry name" value="MANNOSYL-D-GLYCERATE TRANSPORT/METABOLISM SYSTEM REPRESSOR MNGR-RELATED"/>
    <property type="match status" value="1"/>
</dbReference>
<dbReference type="InterPro" id="IPR028978">
    <property type="entry name" value="Chorismate_lyase_/UTRA_dom_sf"/>
</dbReference>
<keyword evidence="6" id="KW-1185">Reference proteome</keyword>
<dbReference type="InterPro" id="IPR011663">
    <property type="entry name" value="UTRA"/>
</dbReference>
<evidence type="ECO:0000313" key="5">
    <source>
        <dbReference type="EMBL" id="GAA1504245.1"/>
    </source>
</evidence>
<dbReference type="PROSITE" id="PS50949">
    <property type="entry name" value="HTH_GNTR"/>
    <property type="match status" value="1"/>
</dbReference>
<evidence type="ECO:0000256" key="1">
    <source>
        <dbReference type="ARBA" id="ARBA00023015"/>
    </source>
</evidence>
<dbReference type="Gene3D" id="1.10.10.10">
    <property type="entry name" value="Winged helix-like DNA-binding domain superfamily/Winged helix DNA-binding domain"/>
    <property type="match status" value="1"/>
</dbReference>
<dbReference type="Gene3D" id="3.40.1410.10">
    <property type="entry name" value="Chorismate lyase-like"/>
    <property type="match status" value="1"/>
</dbReference>
<keyword evidence="3" id="KW-0804">Transcription</keyword>
<dbReference type="InterPro" id="IPR000524">
    <property type="entry name" value="Tscrpt_reg_HTH_GntR"/>
</dbReference>
<dbReference type="SUPFAM" id="SSF64288">
    <property type="entry name" value="Chorismate lyase-like"/>
    <property type="match status" value="1"/>
</dbReference>
<dbReference type="SUPFAM" id="SSF46785">
    <property type="entry name" value="Winged helix' DNA-binding domain"/>
    <property type="match status" value="1"/>
</dbReference>
<sequence length="236" mass="26081">MRWLRDALWSEVMSGGFSGGLFPREADLMKSYGASRSTVREAIDLLRREGIVERIQGTGTLAVAHRNTMKLVEAHGFGDSVQRAMPGTASRVLAHEIVPMPRAAARRLACEPGEDALLIEYVGYQYGQILGLYSNYVRFPQAESVRTTPFRTHWYALLEKAGITIGETDFLIEVMAADQLLAGILEMEVGRPVLAMEQVIRDDAGDAFNYAVLRSRGDRMSVLSQAISPTFGIRKG</sequence>
<evidence type="ECO:0000313" key="6">
    <source>
        <dbReference type="Proteomes" id="UP001500842"/>
    </source>
</evidence>
<comment type="caution">
    <text evidence="5">The sequence shown here is derived from an EMBL/GenBank/DDBJ whole genome shotgun (WGS) entry which is preliminary data.</text>
</comment>
<organism evidence="5 6">
    <name type="scientific">Nocardioides humi</name>
    <dbReference type="NCBI Taxonomy" id="449461"/>
    <lineage>
        <taxon>Bacteria</taxon>
        <taxon>Bacillati</taxon>
        <taxon>Actinomycetota</taxon>
        <taxon>Actinomycetes</taxon>
        <taxon>Propionibacteriales</taxon>
        <taxon>Nocardioidaceae</taxon>
        <taxon>Nocardioides</taxon>
    </lineage>
</organism>
<dbReference type="InterPro" id="IPR036390">
    <property type="entry name" value="WH_DNA-bd_sf"/>
</dbReference>